<evidence type="ECO:0000313" key="3">
    <source>
        <dbReference type="Proteomes" id="UP001486207"/>
    </source>
</evidence>
<dbReference type="Proteomes" id="UP001486207">
    <property type="component" value="Unassembled WGS sequence"/>
</dbReference>
<evidence type="ECO:0000256" key="1">
    <source>
        <dbReference type="SAM" id="Phobius"/>
    </source>
</evidence>
<reference evidence="2 3" key="1">
    <citation type="submission" date="2024-06" db="EMBL/GenBank/DDBJ databases">
        <title>The Natural Products Discovery Center: Release of the First 8490 Sequenced Strains for Exploring Actinobacteria Biosynthetic Diversity.</title>
        <authorList>
            <person name="Kalkreuter E."/>
            <person name="Kautsar S.A."/>
            <person name="Yang D."/>
            <person name="Bader C.D."/>
            <person name="Teijaro C.N."/>
            <person name="Fluegel L."/>
            <person name="Davis C.M."/>
            <person name="Simpson J.R."/>
            <person name="Lauterbach L."/>
            <person name="Steele A.D."/>
            <person name="Gui C."/>
            <person name="Meng S."/>
            <person name="Li G."/>
            <person name="Viehrig K."/>
            <person name="Ye F."/>
            <person name="Su P."/>
            <person name="Kiefer A.F."/>
            <person name="Nichols A."/>
            <person name="Cepeda A.J."/>
            <person name="Yan W."/>
            <person name="Fan B."/>
            <person name="Jiang Y."/>
            <person name="Adhikari A."/>
            <person name="Zheng C.-J."/>
            <person name="Schuster L."/>
            <person name="Cowan T.M."/>
            <person name="Smanski M.J."/>
            <person name="Chevrette M.G."/>
            <person name="De Carvalho L.P.S."/>
            <person name="Shen B."/>
        </authorList>
    </citation>
    <scope>NUCLEOTIDE SEQUENCE [LARGE SCALE GENOMIC DNA]</scope>
    <source>
        <strain evidence="2 3">NPDC000155</strain>
    </source>
</reference>
<feature type="transmembrane region" description="Helical" evidence="1">
    <location>
        <begin position="6"/>
        <end position="24"/>
    </location>
</feature>
<organism evidence="2 3">
    <name type="scientific">Streptomyces lanatus</name>
    <dbReference type="NCBI Taxonomy" id="66900"/>
    <lineage>
        <taxon>Bacteria</taxon>
        <taxon>Bacillati</taxon>
        <taxon>Actinomycetota</taxon>
        <taxon>Actinomycetes</taxon>
        <taxon>Kitasatosporales</taxon>
        <taxon>Streptomycetaceae</taxon>
        <taxon>Streptomyces</taxon>
    </lineage>
</organism>
<keyword evidence="1" id="KW-0472">Membrane</keyword>
<keyword evidence="3" id="KW-1185">Reference proteome</keyword>
<gene>
    <name evidence="2" type="ORF">ABT384_35515</name>
</gene>
<keyword evidence="1" id="KW-1133">Transmembrane helix</keyword>
<keyword evidence="1" id="KW-0812">Transmembrane</keyword>
<protein>
    <recommendedName>
        <fullName evidence="4">Secreted protein</fullName>
    </recommendedName>
</protein>
<evidence type="ECO:0008006" key="4">
    <source>
        <dbReference type="Google" id="ProtNLM"/>
    </source>
</evidence>
<name>A0ABV1Y2M8_9ACTN</name>
<comment type="caution">
    <text evidence="2">The sequence shown here is derived from an EMBL/GenBank/DDBJ whole genome shotgun (WGS) entry which is preliminary data.</text>
</comment>
<dbReference type="EMBL" id="JBEPFB010000021">
    <property type="protein sequence ID" value="MER7377940.1"/>
    <property type="molecule type" value="Genomic_DNA"/>
</dbReference>
<dbReference type="RefSeq" id="WP_190074799.1">
    <property type="nucleotide sequence ID" value="NZ_BNBM01000020.1"/>
</dbReference>
<sequence>MDAETVVAACAVVIAVASLTVSVYEARATRQHNRHSVRPILHLQRGMSKGHKAGIKLINSGLGPAVVVSSTLTVDGHVIGAWTKASADRARAGLVVRPYAVTFTEAQTIATGHEDFLLSVDPYEPDAHAEFLDLITRRLQLEIRYESLYGGENYRVTLRPRIEGES</sequence>
<proteinExistence type="predicted"/>
<evidence type="ECO:0000313" key="2">
    <source>
        <dbReference type="EMBL" id="MER7377940.1"/>
    </source>
</evidence>
<accession>A0ABV1Y2M8</accession>